<proteinExistence type="predicted"/>
<accession>A0A0E2Z9Q1</accession>
<dbReference type="HOGENOM" id="CLU_2586143_0_0_6"/>
<protein>
    <submittedName>
        <fullName evidence="1">Uncharacterized protein</fullName>
    </submittedName>
</protein>
<dbReference type="EMBL" id="JPGN01000020">
    <property type="protein sequence ID" value="KFI20455.1"/>
    <property type="molecule type" value="Genomic_DNA"/>
</dbReference>
<name>A0A0E2Z9Q1_9GAMM</name>
<dbReference type="Proteomes" id="UP000028839">
    <property type="component" value="Unassembled WGS sequence"/>
</dbReference>
<sequence>MANTQETALEVGDNSRMEPKQPLVSLLGQGDPQAMNLAMWSEAPIMKRPTTTSASLNHGLISQAGGLSIYLPRLWPGVAP</sequence>
<organism evidence="1 2">
    <name type="scientific">Nitrosococcus oceani C-27</name>
    <dbReference type="NCBI Taxonomy" id="314279"/>
    <lineage>
        <taxon>Bacteria</taxon>
        <taxon>Pseudomonadati</taxon>
        <taxon>Pseudomonadota</taxon>
        <taxon>Gammaproteobacteria</taxon>
        <taxon>Chromatiales</taxon>
        <taxon>Chromatiaceae</taxon>
        <taxon>Nitrosococcus</taxon>
    </lineage>
</organism>
<gene>
    <name evidence="1" type="ORF">IB75_03050</name>
</gene>
<evidence type="ECO:0000313" key="1">
    <source>
        <dbReference type="EMBL" id="KFI20455.1"/>
    </source>
</evidence>
<dbReference type="AlphaFoldDB" id="A0A0E2Z9Q1"/>
<reference evidence="1 2" key="1">
    <citation type="submission" date="2014-07" db="EMBL/GenBank/DDBJ databases">
        <title>Comparative analysis of Nitrosococcus oceani genome inventories of strains from Pacific and Atlantic gyres.</title>
        <authorList>
            <person name="Lim C.K."/>
            <person name="Wang L."/>
            <person name="Sayavedra-Soto L.A."/>
            <person name="Klotz M.G."/>
        </authorList>
    </citation>
    <scope>NUCLEOTIDE SEQUENCE [LARGE SCALE GENOMIC DNA]</scope>
    <source>
        <strain evidence="1 2">C-27</strain>
    </source>
</reference>
<evidence type="ECO:0000313" key="2">
    <source>
        <dbReference type="Proteomes" id="UP000028839"/>
    </source>
</evidence>
<comment type="caution">
    <text evidence="1">The sequence shown here is derived from an EMBL/GenBank/DDBJ whole genome shotgun (WGS) entry which is preliminary data.</text>
</comment>